<dbReference type="EMBL" id="AZAC01000002">
    <property type="protein sequence ID" value="KIX15737.1"/>
    <property type="molecule type" value="Genomic_DNA"/>
</dbReference>
<dbReference type="PROSITE" id="PS50949">
    <property type="entry name" value="HTH_GNTR"/>
    <property type="match status" value="1"/>
</dbReference>
<dbReference type="InterPro" id="IPR015422">
    <property type="entry name" value="PyrdxlP-dep_Trfase_small"/>
</dbReference>
<dbReference type="InterPro" id="IPR004839">
    <property type="entry name" value="Aminotransferase_I/II_large"/>
</dbReference>
<dbReference type="STRING" id="1429043.X474_02875"/>
<dbReference type="GO" id="GO:0030170">
    <property type="term" value="F:pyridoxal phosphate binding"/>
    <property type="evidence" value="ECO:0007669"/>
    <property type="project" value="InterPro"/>
</dbReference>
<protein>
    <recommendedName>
        <fullName evidence="6">HTH gntR-type domain-containing protein</fullName>
    </recommendedName>
</protein>
<dbReference type="SUPFAM" id="SSF53383">
    <property type="entry name" value="PLP-dependent transferases"/>
    <property type="match status" value="1"/>
</dbReference>
<dbReference type="PANTHER" id="PTHR46577:SF1">
    <property type="entry name" value="HTH-TYPE TRANSCRIPTIONAL REGULATORY PROTEIN GABR"/>
    <property type="match status" value="1"/>
</dbReference>
<comment type="caution">
    <text evidence="7">The sequence shown here is derived from an EMBL/GenBank/DDBJ whole genome shotgun (WGS) entry which is preliminary data.</text>
</comment>
<dbReference type="GO" id="GO:0003700">
    <property type="term" value="F:DNA-binding transcription factor activity"/>
    <property type="evidence" value="ECO:0007669"/>
    <property type="project" value="InterPro"/>
</dbReference>
<keyword evidence="3" id="KW-0805">Transcription regulation</keyword>
<evidence type="ECO:0000256" key="1">
    <source>
        <dbReference type="ARBA" id="ARBA00005384"/>
    </source>
</evidence>
<dbReference type="Proteomes" id="UP000032233">
    <property type="component" value="Unassembled WGS sequence"/>
</dbReference>
<evidence type="ECO:0000256" key="2">
    <source>
        <dbReference type="ARBA" id="ARBA00022898"/>
    </source>
</evidence>
<evidence type="ECO:0000256" key="4">
    <source>
        <dbReference type="ARBA" id="ARBA00023125"/>
    </source>
</evidence>
<dbReference type="InterPro" id="IPR036388">
    <property type="entry name" value="WH-like_DNA-bd_sf"/>
</dbReference>
<proteinExistence type="inferred from homology"/>
<dbReference type="CDD" id="cd00609">
    <property type="entry name" value="AAT_like"/>
    <property type="match status" value="1"/>
</dbReference>
<dbReference type="Pfam" id="PF00155">
    <property type="entry name" value="Aminotran_1_2"/>
    <property type="match status" value="1"/>
</dbReference>
<evidence type="ECO:0000313" key="8">
    <source>
        <dbReference type="Proteomes" id="UP000032233"/>
    </source>
</evidence>
<evidence type="ECO:0000256" key="3">
    <source>
        <dbReference type="ARBA" id="ARBA00023015"/>
    </source>
</evidence>
<dbReference type="InterPro" id="IPR015424">
    <property type="entry name" value="PyrdxlP-dep_Trfase"/>
</dbReference>
<dbReference type="InterPro" id="IPR015421">
    <property type="entry name" value="PyrdxlP-dep_Trfase_major"/>
</dbReference>
<dbReference type="Gene3D" id="3.40.640.10">
    <property type="entry name" value="Type I PLP-dependent aspartate aminotransferase-like (Major domain)"/>
    <property type="match status" value="1"/>
</dbReference>
<dbReference type="GO" id="GO:0003677">
    <property type="term" value="F:DNA binding"/>
    <property type="evidence" value="ECO:0007669"/>
    <property type="project" value="UniProtKB-KW"/>
</dbReference>
<dbReference type="SMART" id="SM00345">
    <property type="entry name" value="HTH_GNTR"/>
    <property type="match status" value="1"/>
</dbReference>
<evidence type="ECO:0000259" key="6">
    <source>
        <dbReference type="PROSITE" id="PS50949"/>
    </source>
</evidence>
<dbReference type="Pfam" id="PF00392">
    <property type="entry name" value="GntR"/>
    <property type="match status" value="1"/>
</dbReference>
<dbReference type="InterPro" id="IPR036390">
    <property type="entry name" value="WH_DNA-bd_sf"/>
</dbReference>
<dbReference type="PANTHER" id="PTHR46577">
    <property type="entry name" value="HTH-TYPE TRANSCRIPTIONAL REGULATORY PROTEIN GABR"/>
    <property type="match status" value="1"/>
</dbReference>
<keyword evidence="4" id="KW-0238">DNA-binding</keyword>
<gene>
    <name evidence="7" type="ORF">X474_02875</name>
</gene>
<dbReference type="OrthoDB" id="9794015at2"/>
<dbReference type="Gene3D" id="1.10.10.10">
    <property type="entry name" value="Winged helix-like DNA-binding domain superfamily/Winged helix DNA-binding domain"/>
    <property type="match status" value="1"/>
</dbReference>
<dbReference type="InterPro" id="IPR000524">
    <property type="entry name" value="Tscrpt_reg_HTH_GntR"/>
</dbReference>
<name>A0A0D2GM01_9BACT</name>
<dbReference type="AlphaFoldDB" id="A0A0D2GM01"/>
<dbReference type="InParanoid" id="A0A0D2GM01"/>
<keyword evidence="8" id="KW-1185">Reference proteome</keyword>
<keyword evidence="2" id="KW-0663">Pyridoxal phosphate</keyword>
<feature type="domain" description="HTH gntR-type" evidence="6">
    <location>
        <begin position="4"/>
        <end position="72"/>
    </location>
</feature>
<dbReference type="InterPro" id="IPR051446">
    <property type="entry name" value="HTH_trans_reg/aminotransferase"/>
</dbReference>
<evidence type="ECO:0000256" key="5">
    <source>
        <dbReference type="ARBA" id="ARBA00023163"/>
    </source>
</evidence>
<keyword evidence="5" id="KW-0804">Transcription</keyword>
<reference evidence="7 8" key="1">
    <citation type="submission" date="2013-11" db="EMBL/GenBank/DDBJ databases">
        <title>Metagenomic analysis of a methanogenic consortium involved in long chain n-alkane degradation.</title>
        <authorList>
            <person name="Davidova I.A."/>
            <person name="Callaghan A.V."/>
            <person name="Wawrik B."/>
            <person name="Pruitt S."/>
            <person name="Marks C."/>
            <person name="Duncan K.E."/>
            <person name="Suflita J.M."/>
        </authorList>
    </citation>
    <scope>NUCLEOTIDE SEQUENCE [LARGE SCALE GENOMIC DNA]</scope>
    <source>
        <strain evidence="7 8">SPR</strain>
    </source>
</reference>
<dbReference type="SUPFAM" id="SSF46785">
    <property type="entry name" value="Winged helix' DNA-binding domain"/>
    <property type="match status" value="1"/>
</dbReference>
<accession>A0A0D2GM01</accession>
<dbReference type="CDD" id="cd07377">
    <property type="entry name" value="WHTH_GntR"/>
    <property type="match status" value="1"/>
</dbReference>
<sequence>MTLRSKFRQIVAKLAEDIRTGRLKPGDRLPTHRQLASEHGLSLGTATRVFAELDAMGLTVGEVGRGTFVRMNADARAVEFALSSPSQGLVDFSRNHLVLPEQEAIFARAVQETISDGDCDVLEYRKNAGAEYDRRAVWKWLNAERDAKLPGHEGLTICCGGQHALMLALLACCHPGQIVAVEPYTYPLVRLVCELLRLEVVEVEGDAQGICPESLDRLFQKTPIRALFCMPNIQNPTSITMPLERRKEIAAVLRKRKVFAVEDDAYGFLLENPPTSLSELAPEQVFYTRTLSKSWAPGLRVCYLLAPTKMASHVDKAQRASVWMSTPLMGSVATRLIENGQYETVVEAKRREVFKRQAIVRRVFDGMKVITDPRSMHVVLPLLPTVRTAWVIEALAEAQVLASPIGQFAADQNSGKTPAGIRLCIGAPRNRRTMEAALQRIRLIIKELQPKSDRL</sequence>
<organism evidence="7 8">
    <name type="scientific">Dethiosulfatarculus sandiegensis</name>
    <dbReference type="NCBI Taxonomy" id="1429043"/>
    <lineage>
        <taxon>Bacteria</taxon>
        <taxon>Pseudomonadati</taxon>
        <taxon>Thermodesulfobacteriota</taxon>
        <taxon>Desulfarculia</taxon>
        <taxon>Desulfarculales</taxon>
        <taxon>Desulfarculaceae</taxon>
        <taxon>Dethiosulfatarculus</taxon>
    </lineage>
</organism>
<comment type="similarity">
    <text evidence="1">In the C-terminal section; belongs to the class-I pyridoxal-phosphate-dependent aminotransferase family.</text>
</comment>
<evidence type="ECO:0000313" key="7">
    <source>
        <dbReference type="EMBL" id="KIX15737.1"/>
    </source>
</evidence>
<dbReference type="Gene3D" id="3.90.1150.10">
    <property type="entry name" value="Aspartate Aminotransferase, domain 1"/>
    <property type="match status" value="1"/>
</dbReference>